<dbReference type="EMBL" id="JASZZN010000001">
    <property type="protein sequence ID" value="MDM4013915.1"/>
    <property type="molecule type" value="Genomic_DNA"/>
</dbReference>
<reference evidence="2 3" key="1">
    <citation type="submission" date="2023-06" db="EMBL/GenBank/DDBJ databases">
        <title>Roseiconus lacunae JC819 isolated from Gulf of Mannar region, Tamil Nadu.</title>
        <authorList>
            <person name="Pk S."/>
            <person name="Ch S."/>
            <person name="Ch V.R."/>
        </authorList>
    </citation>
    <scope>NUCLEOTIDE SEQUENCE [LARGE SCALE GENOMIC DNA]</scope>
    <source>
        <strain evidence="2 3">JC819</strain>
    </source>
</reference>
<organism evidence="2 3">
    <name type="scientific">Roseiconus lacunae</name>
    <dbReference type="NCBI Taxonomy" id="2605694"/>
    <lineage>
        <taxon>Bacteria</taxon>
        <taxon>Pseudomonadati</taxon>
        <taxon>Planctomycetota</taxon>
        <taxon>Planctomycetia</taxon>
        <taxon>Pirellulales</taxon>
        <taxon>Pirellulaceae</taxon>
        <taxon>Roseiconus</taxon>
    </lineage>
</organism>
<dbReference type="Proteomes" id="UP001239462">
    <property type="component" value="Unassembled WGS sequence"/>
</dbReference>
<evidence type="ECO:0000313" key="2">
    <source>
        <dbReference type="EMBL" id="MDM4013915.1"/>
    </source>
</evidence>
<evidence type="ECO:0000313" key="3">
    <source>
        <dbReference type="Proteomes" id="UP001239462"/>
    </source>
</evidence>
<evidence type="ECO:0000256" key="1">
    <source>
        <dbReference type="SAM" id="MobiDB-lite"/>
    </source>
</evidence>
<dbReference type="RefSeq" id="WP_149495187.1">
    <property type="nucleotide sequence ID" value="NZ_JAJMQV010000171.1"/>
</dbReference>
<proteinExistence type="predicted"/>
<gene>
    <name evidence="2" type="ORF">QTN89_00640</name>
</gene>
<protein>
    <recommendedName>
        <fullName evidence="4">Secreted protein</fullName>
    </recommendedName>
</protein>
<sequence length="68" mass="7590">MTPITTLHRLFPVILFATSFSLAGCRQSGELETAFDYATEEQIQAAQRRDADEANEEKVAKAEAENEE</sequence>
<name>A0ABT7PBP4_9BACT</name>
<feature type="compositionally biased region" description="Basic and acidic residues" evidence="1">
    <location>
        <begin position="47"/>
        <end position="68"/>
    </location>
</feature>
<evidence type="ECO:0008006" key="4">
    <source>
        <dbReference type="Google" id="ProtNLM"/>
    </source>
</evidence>
<keyword evidence="3" id="KW-1185">Reference proteome</keyword>
<feature type="region of interest" description="Disordered" evidence="1">
    <location>
        <begin position="45"/>
        <end position="68"/>
    </location>
</feature>
<accession>A0ABT7PBP4</accession>
<comment type="caution">
    <text evidence="2">The sequence shown here is derived from an EMBL/GenBank/DDBJ whole genome shotgun (WGS) entry which is preliminary data.</text>
</comment>